<feature type="domain" description="SWIM-type" evidence="3">
    <location>
        <begin position="22"/>
        <end position="54"/>
    </location>
</feature>
<evidence type="ECO:0000256" key="1">
    <source>
        <dbReference type="PROSITE-ProRule" id="PRU00325"/>
    </source>
</evidence>
<reference evidence="4 5" key="1">
    <citation type="submission" date="2019-01" db="EMBL/GenBank/DDBJ databases">
        <title>Sequencing of cultivated peanut Arachis hypogaea provides insights into genome evolution and oil improvement.</title>
        <authorList>
            <person name="Chen X."/>
        </authorList>
    </citation>
    <scope>NUCLEOTIDE SEQUENCE [LARGE SCALE GENOMIC DNA]</scope>
    <source>
        <strain evidence="5">cv. Fuhuasheng</strain>
        <tissue evidence="4">Leaves</tissue>
    </source>
</reference>
<dbReference type="AlphaFoldDB" id="A0A444X080"/>
<dbReference type="Proteomes" id="UP000289738">
    <property type="component" value="Chromosome B10"/>
</dbReference>
<dbReference type="SUPFAM" id="SSF57756">
    <property type="entry name" value="Retrovirus zinc finger-like domains"/>
    <property type="match status" value="1"/>
</dbReference>
<accession>A0A444X080</accession>
<dbReference type="EMBL" id="SDMP01000020">
    <property type="protein sequence ID" value="RYQ83069.1"/>
    <property type="molecule type" value="Genomic_DNA"/>
</dbReference>
<name>A0A444X080_ARAHY</name>
<evidence type="ECO:0000256" key="2">
    <source>
        <dbReference type="SAM" id="MobiDB-lite"/>
    </source>
</evidence>
<keyword evidence="1" id="KW-0863">Zinc-finger</keyword>
<evidence type="ECO:0000313" key="4">
    <source>
        <dbReference type="EMBL" id="RYQ83069.1"/>
    </source>
</evidence>
<dbReference type="InterPro" id="IPR007527">
    <property type="entry name" value="Znf_SWIM"/>
</dbReference>
<protein>
    <recommendedName>
        <fullName evidence="3">SWIM-type domain-containing protein</fullName>
    </recommendedName>
</protein>
<proteinExistence type="predicted"/>
<dbReference type="PANTHER" id="PTHR31973:SF197">
    <property type="entry name" value="SWIM-TYPE DOMAIN-CONTAINING PROTEIN"/>
    <property type="match status" value="1"/>
</dbReference>
<dbReference type="Pfam" id="PF04434">
    <property type="entry name" value="SWIM"/>
    <property type="match status" value="1"/>
</dbReference>
<feature type="region of interest" description="Disordered" evidence="2">
    <location>
        <begin position="216"/>
        <end position="253"/>
    </location>
</feature>
<gene>
    <name evidence="4" type="ORF">Ahy_B10g101682</name>
</gene>
<dbReference type="GO" id="GO:0008270">
    <property type="term" value="F:zinc ion binding"/>
    <property type="evidence" value="ECO:0007669"/>
    <property type="project" value="UniProtKB-KW"/>
</dbReference>
<organism evidence="4 5">
    <name type="scientific">Arachis hypogaea</name>
    <name type="common">Peanut</name>
    <dbReference type="NCBI Taxonomy" id="3818"/>
    <lineage>
        <taxon>Eukaryota</taxon>
        <taxon>Viridiplantae</taxon>
        <taxon>Streptophyta</taxon>
        <taxon>Embryophyta</taxon>
        <taxon>Tracheophyta</taxon>
        <taxon>Spermatophyta</taxon>
        <taxon>Magnoliopsida</taxon>
        <taxon>eudicotyledons</taxon>
        <taxon>Gunneridae</taxon>
        <taxon>Pentapetalae</taxon>
        <taxon>rosids</taxon>
        <taxon>fabids</taxon>
        <taxon>Fabales</taxon>
        <taxon>Fabaceae</taxon>
        <taxon>Papilionoideae</taxon>
        <taxon>50 kb inversion clade</taxon>
        <taxon>dalbergioids sensu lato</taxon>
        <taxon>Dalbergieae</taxon>
        <taxon>Pterocarpus clade</taxon>
        <taxon>Arachis</taxon>
    </lineage>
</organism>
<sequence length="281" mass="31017">MPIWTGDEDYEKFEVHGHPTNMVVDLGKRLCTCQFWMLTDILCVHAYAVLARVNKRPEDFCHQLCTVEAYNKTYTHHINPLPGQLLWEKSMYTQPQAPNIRRRPGALIKKRRKDADEGNSGNKKAKPSESLKRHLKPFICRYCGVKGHTKRGCSKKRLDEVAVAVAAAKVAADKAKSNAVASASEAGPQPHTSAAPVDKPPAVEIEISQPNYEGSQDIAGFAAPAPSRPEKLSTKRKSSPPPQSIGVNPMQGANMATSFRLTSFMKFVPTPSFKAPKKKNN</sequence>
<feature type="compositionally biased region" description="Basic residues" evidence="2">
    <location>
        <begin position="100"/>
        <end position="112"/>
    </location>
</feature>
<keyword evidence="5" id="KW-1185">Reference proteome</keyword>
<evidence type="ECO:0000313" key="5">
    <source>
        <dbReference type="Proteomes" id="UP000289738"/>
    </source>
</evidence>
<dbReference type="GO" id="GO:0003676">
    <property type="term" value="F:nucleic acid binding"/>
    <property type="evidence" value="ECO:0007669"/>
    <property type="project" value="InterPro"/>
</dbReference>
<dbReference type="InterPro" id="IPR036875">
    <property type="entry name" value="Znf_CCHC_sf"/>
</dbReference>
<keyword evidence="1" id="KW-0862">Zinc</keyword>
<evidence type="ECO:0000259" key="3">
    <source>
        <dbReference type="PROSITE" id="PS50966"/>
    </source>
</evidence>
<dbReference type="PANTHER" id="PTHR31973">
    <property type="entry name" value="POLYPROTEIN, PUTATIVE-RELATED"/>
    <property type="match status" value="1"/>
</dbReference>
<dbReference type="STRING" id="3818.A0A444X080"/>
<dbReference type="PROSITE" id="PS50966">
    <property type="entry name" value="ZF_SWIM"/>
    <property type="match status" value="1"/>
</dbReference>
<comment type="caution">
    <text evidence="4">The sequence shown here is derived from an EMBL/GenBank/DDBJ whole genome shotgun (WGS) entry which is preliminary data.</text>
</comment>
<feature type="region of interest" description="Disordered" evidence="2">
    <location>
        <begin position="181"/>
        <end position="201"/>
    </location>
</feature>
<keyword evidence="1" id="KW-0479">Metal-binding</keyword>
<feature type="region of interest" description="Disordered" evidence="2">
    <location>
        <begin position="98"/>
        <end position="130"/>
    </location>
</feature>